<comment type="caution">
    <text evidence="2">The sequence shown here is derived from an EMBL/GenBank/DDBJ whole genome shotgun (WGS) entry which is preliminary data.</text>
</comment>
<feature type="compositionally biased region" description="Low complexity" evidence="1">
    <location>
        <begin position="1"/>
        <end position="12"/>
    </location>
</feature>
<reference evidence="3" key="1">
    <citation type="journal article" date="2019" name="Int. J. Syst. Evol. Microbiol.">
        <title>The Global Catalogue of Microorganisms (GCM) 10K type strain sequencing project: providing services to taxonomists for standard genome sequencing and annotation.</title>
        <authorList>
            <consortium name="The Broad Institute Genomics Platform"/>
            <consortium name="The Broad Institute Genome Sequencing Center for Infectious Disease"/>
            <person name="Wu L."/>
            <person name="Ma J."/>
        </authorList>
    </citation>
    <scope>NUCLEOTIDE SEQUENCE [LARGE SCALE GENOMIC DNA]</scope>
    <source>
        <strain evidence="3">JCM 3106</strain>
    </source>
</reference>
<evidence type="ECO:0008006" key="4">
    <source>
        <dbReference type="Google" id="ProtNLM"/>
    </source>
</evidence>
<dbReference type="EMBL" id="BAAAWD010000027">
    <property type="protein sequence ID" value="GAA3037557.1"/>
    <property type="molecule type" value="Genomic_DNA"/>
</dbReference>
<protein>
    <recommendedName>
        <fullName evidence="4">FtsK domain-containing protein</fullName>
    </recommendedName>
</protein>
<feature type="region of interest" description="Disordered" evidence="1">
    <location>
        <begin position="1"/>
        <end position="25"/>
    </location>
</feature>
<evidence type="ECO:0000313" key="2">
    <source>
        <dbReference type="EMBL" id="GAA3037557.1"/>
    </source>
</evidence>
<sequence>MGTHTKTTTKTKSSQARPVDWSLKPRGPVSATAQGVLALAALATVGDAVDLAPVWGCAATAAAAVGTVATSAHRQLAPSALMYRLACWIGAGSWWSWTLVDTPWSQTTWAALGIGALSAVITAPLGRITARRPVQAPRAGALVLRSTARLAVEWEARIRQVCNINVIVSDVRTWDNGAGYDVQFTLPPTGATRAQIATRAEALATAADLPDGCSVEVRGVPGAGRSQVLLRVSTVNRIAQTVFYPADYSPRSILEPLVLGEHANSDPAGAEVREEASLIAGKRGSGKTTLLQVISIALGRCRDNIVWHLDLNGGGLTQPWIDVWLDGRVQRCPIDWAAPNLTEGKAMITSAIAIAKHRKASYRKLKKAQNVSLLPVSATLPQITIVIDEGARAVADRDLVKLVGELQEIGRNEAVNLVLSSLRPTGDLVPVNMRKQSGVRVQMFGPDPEELGHMFGWTVGNKLSMDQLGGKGTGFLSVDSAPPRPFRGYNVLPNQIEEAALAIAAMRPDLDAASAQAAGPAYASRLERMRKAFADRTNTDDDVDADDVDDLEAPVSAPATQAGPRRLRVVPRGADAASWATPMELARGTRPAASTSDAANWGDPIPSGRLRAQQMHPVQGPATQAAPAAPVGSVAEVQPVPEILRRALATFDALGAERLHSEELAAALGIVAAEGKGDAVALADLLRPLEVRPLPNKFYRTGQERRGYARVALQTAAERVGHGEIEVPAAVAAWPAA</sequence>
<dbReference type="RefSeq" id="WP_344906164.1">
    <property type="nucleotide sequence ID" value="NZ_BAAAWD010000027.1"/>
</dbReference>
<dbReference type="SUPFAM" id="SSF52540">
    <property type="entry name" value="P-loop containing nucleoside triphosphate hydrolases"/>
    <property type="match status" value="1"/>
</dbReference>
<organism evidence="2 3">
    <name type="scientific">Streptosporangium longisporum</name>
    <dbReference type="NCBI Taxonomy" id="46187"/>
    <lineage>
        <taxon>Bacteria</taxon>
        <taxon>Bacillati</taxon>
        <taxon>Actinomycetota</taxon>
        <taxon>Actinomycetes</taxon>
        <taxon>Streptosporangiales</taxon>
        <taxon>Streptosporangiaceae</taxon>
        <taxon>Streptosporangium</taxon>
    </lineage>
</organism>
<keyword evidence="3" id="KW-1185">Reference proteome</keyword>
<dbReference type="InterPro" id="IPR027417">
    <property type="entry name" value="P-loop_NTPase"/>
</dbReference>
<proteinExistence type="predicted"/>
<evidence type="ECO:0000313" key="3">
    <source>
        <dbReference type="Proteomes" id="UP001499930"/>
    </source>
</evidence>
<name>A0ABP6LCP5_9ACTN</name>
<evidence type="ECO:0000256" key="1">
    <source>
        <dbReference type="SAM" id="MobiDB-lite"/>
    </source>
</evidence>
<dbReference type="Gene3D" id="3.40.50.300">
    <property type="entry name" value="P-loop containing nucleotide triphosphate hydrolases"/>
    <property type="match status" value="1"/>
</dbReference>
<gene>
    <name evidence="2" type="ORF">GCM10017559_76790</name>
</gene>
<accession>A0ABP6LCP5</accession>
<dbReference type="Proteomes" id="UP001499930">
    <property type="component" value="Unassembled WGS sequence"/>
</dbReference>